<dbReference type="Proteomes" id="UP000693672">
    <property type="component" value="Unassembled WGS sequence"/>
</dbReference>
<gene>
    <name evidence="6" type="primary">pyrE_2</name>
    <name evidence="4" type="synonym">pyrE</name>
    <name evidence="6" type="ORF">PAESOLCIP111_03365</name>
</gene>
<dbReference type="HAMAP" id="MF_01208">
    <property type="entry name" value="PyrE"/>
    <property type="match status" value="1"/>
</dbReference>
<comment type="caution">
    <text evidence="6">The sequence shown here is derived from an EMBL/GenBank/DDBJ whole genome shotgun (WGS) entry which is preliminary data.</text>
</comment>
<feature type="binding site" evidence="4">
    <location>
        <position position="92"/>
    </location>
    <ligand>
        <name>5-phospho-alpha-D-ribose 1-diphosphate</name>
        <dbReference type="ChEBI" id="CHEBI:58017"/>
        <note>ligand shared between dimeric partners</note>
    </ligand>
</feature>
<dbReference type="EMBL" id="CAJVAS010000014">
    <property type="protein sequence ID" value="CAG7632291.1"/>
    <property type="molecule type" value="Genomic_DNA"/>
</dbReference>
<feature type="binding site" evidence="4">
    <location>
        <position position="118"/>
    </location>
    <ligand>
        <name>orotate</name>
        <dbReference type="ChEBI" id="CHEBI:30839"/>
    </ligand>
</feature>
<feature type="binding site" description="in other chain" evidence="4">
    <location>
        <begin position="114"/>
        <end position="122"/>
    </location>
    <ligand>
        <name>5-phospho-alpha-D-ribose 1-diphosphate</name>
        <dbReference type="ChEBI" id="CHEBI:58017"/>
        <note>ligand shared between dimeric partners</note>
    </ligand>
</feature>
<keyword evidence="1 4" id="KW-0328">Glycosyltransferase</keyword>
<dbReference type="Pfam" id="PF00156">
    <property type="entry name" value="Pribosyltran"/>
    <property type="match status" value="1"/>
</dbReference>
<dbReference type="PANTHER" id="PTHR19278:SF9">
    <property type="entry name" value="URIDINE 5'-MONOPHOSPHATE SYNTHASE"/>
    <property type="match status" value="1"/>
</dbReference>
<keyword evidence="2 4" id="KW-0808">Transferase</keyword>
<evidence type="ECO:0000256" key="4">
    <source>
        <dbReference type="HAMAP-Rule" id="MF_01208"/>
    </source>
</evidence>
<feature type="binding site" evidence="4">
    <location>
        <position position="88"/>
    </location>
    <ligand>
        <name>5-phospho-alpha-D-ribose 1-diphosphate</name>
        <dbReference type="ChEBI" id="CHEBI:58017"/>
        <note>ligand shared between dimeric partners</note>
    </ligand>
</feature>
<evidence type="ECO:0000259" key="5">
    <source>
        <dbReference type="Pfam" id="PF00156"/>
    </source>
</evidence>
<evidence type="ECO:0000256" key="3">
    <source>
        <dbReference type="ARBA" id="ARBA00022975"/>
    </source>
</evidence>
<feature type="binding site" description="in other chain" evidence="4">
    <location>
        <position position="23"/>
    </location>
    <ligand>
        <name>5-phospho-alpha-D-ribose 1-diphosphate</name>
        <dbReference type="ChEBI" id="CHEBI:58017"/>
        <note>ligand shared between dimeric partners</note>
    </ligand>
</feature>
<evidence type="ECO:0000313" key="6">
    <source>
        <dbReference type="EMBL" id="CAG7632291.1"/>
    </source>
</evidence>
<keyword evidence="7" id="KW-1185">Reference proteome</keyword>
<dbReference type="RefSeq" id="WP_218093123.1">
    <property type="nucleotide sequence ID" value="NZ_CAJVAS010000014.1"/>
</dbReference>
<comment type="catalytic activity">
    <reaction evidence="4">
        <text>orotidine 5'-phosphate + diphosphate = orotate + 5-phospho-alpha-D-ribose 1-diphosphate</text>
        <dbReference type="Rhea" id="RHEA:10380"/>
        <dbReference type="ChEBI" id="CHEBI:30839"/>
        <dbReference type="ChEBI" id="CHEBI:33019"/>
        <dbReference type="ChEBI" id="CHEBI:57538"/>
        <dbReference type="ChEBI" id="CHEBI:58017"/>
        <dbReference type="EC" id="2.4.2.10"/>
    </reaction>
</comment>
<dbReference type="GO" id="GO:0000287">
    <property type="term" value="F:magnesium ion binding"/>
    <property type="evidence" value="ECO:0007669"/>
    <property type="project" value="UniProtKB-UniRule"/>
</dbReference>
<feature type="domain" description="Phosphoribosyltransferase" evidence="5">
    <location>
        <begin position="47"/>
        <end position="136"/>
    </location>
</feature>
<accession>A0A916K2P4</accession>
<dbReference type="PANTHER" id="PTHR19278">
    <property type="entry name" value="OROTATE PHOSPHORIBOSYLTRANSFERASE"/>
    <property type="match status" value="1"/>
</dbReference>
<dbReference type="InterPro" id="IPR023031">
    <property type="entry name" value="OPRT"/>
</dbReference>
<dbReference type="GO" id="GO:0019856">
    <property type="term" value="P:pyrimidine nucleobase biosynthetic process"/>
    <property type="evidence" value="ECO:0007669"/>
    <property type="project" value="TreeGrafter"/>
</dbReference>
<protein>
    <recommendedName>
        <fullName evidence="4">Orotate phosphoribosyltransferase</fullName>
        <shortName evidence="4">OPRT</shortName>
        <shortName evidence="4">OPRTase</shortName>
        <ecNumber evidence="4">2.4.2.10</ecNumber>
    </recommendedName>
</protein>
<keyword evidence="3 4" id="KW-0665">Pyrimidine biosynthesis</keyword>
<dbReference type="CDD" id="cd06223">
    <property type="entry name" value="PRTases_typeI"/>
    <property type="match status" value="1"/>
</dbReference>
<comment type="similarity">
    <text evidence="4">Belongs to the purine/pyrimidine phosphoribosyltransferase family. PyrE subfamily.</text>
</comment>
<feature type="binding site" evidence="4">
    <location>
        <position position="146"/>
    </location>
    <ligand>
        <name>orotate</name>
        <dbReference type="ChEBI" id="CHEBI:30839"/>
    </ligand>
</feature>
<reference evidence="6" key="1">
    <citation type="submission" date="2021-06" db="EMBL/GenBank/DDBJ databases">
        <authorList>
            <person name="Criscuolo A."/>
        </authorList>
    </citation>
    <scope>NUCLEOTIDE SEQUENCE</scope>
    <source>
        <strain evidence="6">CIP111600</strain>
    </source>
</reference>
<dbReference type="AlphaFoldDB" id="A0A916K2P4"/>
<keyword evidence="4" id="KW-0460">Magnesium</keyword>
<dbReference type="GO" id="GO:0044205">
    <property type="term" value="P:'de novo' UMP biosynthetic process"/>
    <property type="evidence" value="ECO:0007669"/>
    <property type="project" value="UniProtKB-UniRule"/>
</dbReference>
<dbReference type="GO" id="GO:0004588">
    <property type="term" value="F:orotate phosphoribosyltransferase activity"/>
    <property type="evidence" value="ECO:0007669"/>
    <property type="project" value="UniProtKB-UniRule"/>
</dbReference>
<sequence length="176" mass="18722">MNRHELAKAIYNTALISGTFKLRSGQTSDHYLDKYLFESDPRLLSAIAKQLKPMIPADTDILAGIELGGVPLATALSLETGIPVVFVRKKAKPYATEKLAEGIGINGKRLCLIEDVVTTGGQLIASAEQLAALGARLGPVLCVIERTPRQRAALEDAGLALSALFTTDELHAAGTQ</sequence>
<comment type="pathway">
    <text evidence="4">Pyrimidine metabolism; UMP biosynthesis via de novo pathway; UMP from orotate: step 1/2.</text>
</comment>
<dbReference type="EC" id="2.4.2.10" evidence="4"/>
<evidence type="ECO:0000313" key="7">
    <source>
        <dbReference type="Proteomes" id="UP000693672"/>
    </source>
</evidence>
<name>A0A916K2P4_9BACL</name>
<evidence type="ECO:0000256" key="2">
    <source>
        <dbReference type="ARBA" id="ARBA00022679"/>
    </source>
</evidence>
<evidence type="ECO:0000256" key="1">
    <source>
        <dbReference type="ARBA" id="ARBA00022676"/>
    </source>
</evidence>
<proteinExistence type="inferred from homology"/>
<comment type="subunit">
    <text evidence="4">Homodimer.</text>
</comment>
<comment type="cofactor">
    <cofactor evidence="4">
        <name>Mg(2+)</name>
        <dbReference type="ChEBI" id="CHEBI:18420"/>
    </cofactor>
</comment>
<comment type="function">
    <text evidence="4">Catalyzes the transfer of a ribosyl phosphate group from 5-phosphoribose 1-diphosphate to orotate, leading to the formation of orotidine monophosphate (OMP).</text>
</comment>
<organism evidence="6 7">
    <name type="scientific">Paenibacillus solanacearum</name>
    <dbReference type="NCBI Taxonomy" id="2048548"/>
    <lineage>
        <taxon>Bacteria</taxon>
        <taxon>Bacillati</taxon>
        <taxon>Bacillota</taxon>
        <taxon>Bacilli</taxon>
        <taxon>Bacillales</taxon>
        <taxon>Paenibacillaceae</taxon>
        <taxon>Paenibacillus</taxon>
    </lineage>
</organism>
<feature type="binding site" description="in other chain" evidence="4">
    <location>
        <position position="89"/>
    </location>
    <ligand>
        <name>5-phospho-alpha-D-ribose 1-diphosphate</name>
        <dbReference type="ChEBI" id="CHEBI:58017"/>
        <note>ligand shared between dimeric partners</note>
    </ligand>
</feature>
<comment type="caution">
    <text evidence="4">Lacks conserved residue(s) required for the propagation of feature annotation.</text>
</comment>
<dbReference type="InterPro" id="IPR000836">
    <property type="entry name" value="PRTase_dom"/>
</dbReference>